<evidence type="ECO:0000313" key="4">
    <source>
        <dbReference type="WormBase" id="F07E5.9"/>
    </source>
</evidence>
<feature type="region of interest" description="Disordered" evidence="1">
    <location>
        <begin position="1"/>
        <end position="38"/>
    </location>
</feature>
<dbReference type="UCSC" id="F07E5.9">
    <property type="organism name" value="c. elegans"/>
</dbReference>
<gene>
    <name evidence="2" type="ORF">CELE_F07E5.9</name>
    <name evidence="2 4" type="ORF">F07E5.9</name>
</gene>
<feature type="compositionally biased region" description="Polar residues" evidence="1">
    <location>
        <begin position="71"/>
        <end position="82"/>
    </location>
</feature>
<dbReference type="SMR" id="P91228"/>
<reference evidence="2 3" key="1">
    <citation type="journal article" date="1998" name="Science">
        <title>Genome sequence of the nematode C. elegans: a platform for investigating biology.</title>
        <authorList>
            <consortium name="The C. elegans sequencing consortium"/>
            <person name="Sulson J.E."/>
            <person name="Waterston R."/>
        </authorList>
    </citation>
    <scope>NUCLEOTIDE SEQUENCE [LARGE SCALE GENOMIC DNA]</scope>
    <source>
        <strain evidence="2 3">Bristol N2</strain>
    </source>
</reference>
<organism evidence="2 3">
    <name type="scientific">Caenorhabditis elegans</name>
    <dbReference type="NCBI Taxonomy" id="6239"/>
    <lineage>
        <taxon>Eukaryota</taxon>
        <taxon>Metazoa</taxon>
        <taxon>Ecdysozoa</taxon>
        <taxon>Nematoda</taxon>
        <taxon>Chromadorea</taxon>
        <taxon>Rhabditida</taxon>
        <taxon>Rhabditina</taxon>
        <taxon>Rhabditomorpha</taxon>
        <taxon>Rhabditoidea</taxon>
        <taxon>Rhabditidae</taxon>
        <taxon>Peloderinae</taxon>
        <taxon>Caenorhabditis</taxon>
    </lineage>
</organism>
<evidence type="ECO:0000313" key="3">
    <source>
        <dbReference type="Proteomes" id="UP000001940"/>
    </source>
</evidence>
<feature type="compositionally biased region" description="Basic and acidic residues" evidence="1">
    <location>
        <begin position="241"/>
        <end position="252"/>
    </location>
</feature>
<accession>P91228</accession>
<sequence>MQTRIKISPELAVPNEELAEIPTERSEESLADDYRQEEAESFLKEVEPLHLDQNLLNLTEAQQWDIAQEPFPSTKSEKSNSTVDEDVDISDNNYVPLNGTNMANAANTDNNGYNQIGVFDRSDKRTHNYLLVQLQELVLELPDGNGDINMMEETGQPPAGMIAGIKQSMSQCQISNGESSGLSPIQDPGIAGNVMASQAGLNTRDLGRTKTQNRRSKKSPNNKIPAMHKRRQKSAKPAVSVDEKHEKQKEKNCGYSKKHYWDKKEEKPHLETLEYIFSLVEPNNKKRFEVVRRMVWMLKKNTEPKPEDDISPILIDWIVAIIKKIKGYKKFGTVAELLEALEKEMNGAVTKFEHTKKNPSPIKGTCGSQKNRTTMASDLKSLRYMVFGLILNFQNEFCSQLQQFSLNCLKPK</sequence>
<dbReference type="KEGG" id="cel:CELE_F07E5.9"/>
<evidence type="ECO:0000313" key="2">
    <source>
        <dbReference type="EMBL" id="CCD61279.1"/>
    </source>
</evidence>
<dbReference type="InParanoid" id="P91228"/>
<dbReference type="HOGENOM" id="CLU_667704_0_0_1"/>
<dbReference type="WormBase" id="F07E5.9">
    <property type="protein sequence ID" value="CE09221"/>
    <property type="gene ID" value="WBGene00017214"/>
</dbReference>
<evidence type="ECO:0000256" key="1">
    <source>
        <dbReference type="SAM" id="MobiDB-lite"/>
    </source>
</evidence>
<dbReference type="AlphaFoldDB" id="P91228"/>
<dbReference type="PaxDb" id="6239-F07E5.9.1"/>
<dbReference type="Proteomes" id="UP000001940">
    <property type="component" value="Chromosome II"/>
</dbReference>
<dbReference type="RefSeq" id="NP_494173.1">
    <property type="nucleotide sequence ID" value="NM_061772.1"/>
</dbReference>
<feature type="region of interest" description="Disordered" evidence="1">
    <location>
        <begin position="69"/>
        <end position="89"/>
    </location>
</feature>
<dbReference type="EMBL" id="BX284602">
    <property type="protein sequence ID" value="CCD61279.1"/>
    <property type="molecule type" value="Genomic_DNA"/>
</dbReference>
<keyword evidence="3" id="KW-1185">Reference proteome</keyword>
<feature type="compositionally biased region" description="Basic residues" evidence="1">
    <location>
        <begin position="211"/>
        <end position="234"/>
    </location>
</feature>
<dbReference type="GeneID" id="184146"/>
<feature type="region of interest" description="Disordered" evidence="1">
    <location>
        <begin position="198"/>
        <end position="252"/>
    </location>
</feature>
<dbReference type="PIR" id="T34415">
    <property type="entry name" value="T34415"/>
</dbReference>
<protein>
    <submittedName>
        <fullName evidence="2">SPK domain-containing protein</fullName>
    </submittedName>
</protein>
<dbReference type="CTD" id="184146"/>
<proteinExistence type="predicted"/>
<feature type="compositionally biased region" description="Basic and acidic residues" evidence="1">
    <location>
        <begin position="22"/>
        <end position="38"/>
    </location>
</feature>
<dbReference type="Bgee" id="WBGene00017214">
    <property type="expression patterns" value="Expressed in material anatomical entity and 2 other cell types or tissues"/>
</dbReference>
<name>P91228_CAEEL</name>
<dbReference type="AGR" id="WB:WBGene00017214"/>